<sequence length="312" mass="36438">TASAKRTHMHDDPNARQGSEVLQRALRWAMDNQRNDFDKLAKKFILDYLLPGRTVDRVLYNPVDIDGSVAFEEIVWHHVPWMWFAYDPQARWEDVDWIAYGDHFFKREEMKKEFGLSDDEVRAIPVQQDVRTKEEIDIQVWEIWDKVERQVIWHVHGHDELLKEEEPPVELVNFYDCAEPMYSIPTNDTLIPIPEYTQYQYQAEEVNDLTRRIDRLVDAIRANGMYAADQKAELDNLLSADDGVMIPVPNWHDVVERGGIDGMVTYVPIEQFAKVLQILTGQRQLLIQNIWDQTGISDLMRGSTDPRETKGA</sequence>
<proteinExistence type="predicted"/>
<feature type="non-terminal residue" evidence="1">
    <location>
        <position position="1"/>
    </location>
</feature>
<reference evidence="1" key="1">
    <citation type="journal article" date="2014" name="Front. Microbiol.">
        <title>High frequency of phylogenetically diverse reductive dehalogenase-homologous genes in deep subseafloor sedimentary metagenomes.</title>
        <authorList>
            <person name="Kawai M."/>
            <person name="Futagami T."/>
            <person name="Toyoda A."/>
            <person name="Takaki Y."/>
            <person name="Nishi S."/>
            <person name="Hori S."/>
            <person name="Arai W."/>
            <person name="Tsubouchi T."/>
            <person name="Morono Y."/>
            <person name="Uchiyama I."/>
            <person name="Ito T."/>
            <person name="Fujiyama A."/>
            <person name="Inagaki F."/>
            <person name="Takami H."/>
        </authorList>
    </citation>
    <scope>NUCLEOTIDE SEQUENCE</scope>
    <source>
        <strain evidence="1">Expedition CK06-06</strain>
    </source>
</reference>
<comment type="caution">
    <text evidence="1">The sequence shown here is derived from an EMBL/GenBank/DDBJ whole genome shotgun (WGS) entry which is preliminary data.</text>
</comment>
<name>X1AIN1_9ZZZZ</name>
<evidence type="ECO:0000313" key="1">
    <source>
        <dbReference type="EMBL" id="GAG82510.1"/>
    </source>
</evidence>
<accession>X1AIN1</accession>
<feature type="non-terminal residue" evidence="1">
    <location>
        <position position="312"/>
    </location>
</feature>
<dbReference type="AlphaFoldDB" id="X1AIN1"/>
<dbReference type="EMBL" id="BART01015286">
    <property type="protein sequence ID" value="GAG82510.1"/>
    <property type="molecule type" value="Genomic_DNA"/>
</dbReference>
<gene>
    <name evidence="1" type="ORF">S01H4_29723</name>
</gene>
<organism evidence="1">
    <name type="scientific">marine sediment metagenome</name>
    <dbReference type="NCBI Taxonomy" id="412755"/>
    <lineage>
        <taxon>unclassified sequences</taxon>
        <taxon>metagenomes</taxon>
        <taxon>ecological metagenomes</taxon>
    </lineage>
</organism>
<protein>
    <submittedName>
        <fullName evidence="1">Uncharacterized protein</fullName>
    </submittedName>
</protein>